<dbReference type="Gene3D" id="1.20.120.1630">
    <property type="match status" value="1"/>
</dbReference>
<feature type="transmembrane region" description="Helical" evidence="6">
    <location>
        <begin position="147"/>
        <end position="168"/>
    </location>
</feature>
<dbReference type="OrthoDB" id="5788137at2759"/>
<dbReference type="InterPro" id="IPR039357">
    <property type="entry name" value="SRD5A/TECR"/>
</dbReference>
<comment type="subcellular location">
    <subcellularLocation>
        <location evidence="1">Membrane</location>
        <topology evidence="1">Multi-pass membrane protein</topology>
    </subcellularLocation>
</comment>
<evidence type="ECO:0000313" key="8">
    <source>
        <dbReference type="EMBL" id="GAV07198.1"/>
    </source>
</evidence>
<dbReference type="InterPro" id="IPR001104">
    <property type="entry name" value="3-oxo-5_a-steroid_4-DH_C"/>
</dbReference>
<feature type="transmembrane region" description="Helical" evidence="6">
    <location>
        <begin position="180"/>
        <end position="199"/>
    </location>
</feature>
<sequence>MISLMSQVATAIDDWSSKTTGILFPVSSYHRTIHYSMVAAAGLTALATYLVQRKVPAPYGKLRRRQLGVDSKQEKAWGPKIIPTTLGHTISDGPTGTFLFLYIFLKGAHYNYAANWTLAGLFMLHFFQRGFIHPFIMKYGDTHIRLGVWLGACGPNILFHVAIADWVANAVYPRNHLQKPLVMVGLVLYAVGFVVNRAADWQQAQWKKQLRQREDYAYPKGWLFNMVANPNYFGEFVEWTGYLLVSQAPICLMWSLFTAATWFTRAGFNLEFYRKKFSDNYPRHRRALVPFVY</sequence>
<comment type="caution">
    <text evidence="8">The sequence shown here is derived from an EMBL/GenBank/DDBJ whole genome shotgun (WGS) entry which is preliminary data.</text>
</comment>
<reference evidence="8 9" key="1">
    <citation type="journal article" date="2016" name="Nat. Commun.">
        <title>Extremotolerant tardigrade genome and improved radiotolerance of human cultured cells by tardigrade-unique protein.</title>
        <authorList>
            <person name="Hashimoto T."/>
            <person name="Horikawa D.D."/>
            <person name="Saito Y."/>
            <person name="Kuwahara H."/>
            <person name="Kozuka-Hata H."/>
            <person name="Shin-I T."/>
            <person name="Minakuchi Y."/>
            <person name="Ohishi K."/>
            <person name="Motoyama A."/>
            <person name="Aizu T."/>
            <person name="Enomoto A."/>
            <person name="Kondo K."/>
            <person name="Tanaka S."/>
            <person name="Hara Y."/>
            <person name="Koshikawa S."/>
            <person name="Sagara H."/>
            <person name="Miura T."/>
            <person name="Yokobori S."/>
            <person name="Miyagawa K."/>
            <person name="Suzuki Y."/>
            <person name="Kubo T."/>
            <person name="Oyama M."/>
            <person name="Kohara Y."/>
            <person name="Fujiyama A."/>
            <person name="Arakawa K."/>
            <person name="Katayama T."/>
            <person name="Toyoda A."/>
            <person name="Kunieda T."/>
        </authorList>
    </citation>
    <scope>NUCLEOTIDE SEQUENCE [LARGE SCALE GENOMIC DNA]</scope>
    <source>
        <strain evidence="8 9">YOKOZUNA-1</strain>
    </source>
</reference>
<dbReference type="PANTHER" id="PTHR10556:SF43">
    <property type="entry name" value="STEROID 5-ALPHA-REDUCTASE DET2"/>
    <property type="match status" value="1"/>
</dbReference>
<keyword evidence="3 6" id="KW-0812">Transmembrane</keyword>
<gene>
    <name evidence="8" type="primary">RvY_17069-1</name>
    <name evidence="8" type="synonym">RvY_17069.1</name>
    <name evidence="8" type="ORF">RvY_17069</name>
</gene>
<dbReference type="STRING" id="947166.A0A1D1W4V5"/>
<evidence type="ECO:0000256" key="4">
    <source>
        <dbReference type="ARBA" id="ARBA00022989"/>
    </source>
</evidence>
<dbReference type="Proteomes" id="UP000186922">
    <property type="component" value="Unassembled WGS sequence"/>
</dbReference>
<dbReference type="Pfam" id="PF02544">
    <property type="entry name" value="Steroid_dh"/>
    <property type="match status" value="1"/>
</dbReference>
<dbReference type="EMBL" id="BDGG01000014">
    <property type="protein sequence ID" value="GAV07198.1"/>
    <property type="molecule type" value="Genomic_DNA"/>
</dbReference>
<dbReference type="AlphaFoldDB" id="A0A1D1W4V5"/>
<evidence type="ECO:0000256" key="3">
    <source>
        <dbReference type="ARBA" id="ARBA00022692"/>
    </source>
</evidence>
<keyword evidence="4 6" id="KW-1133">Transmembrane helix</keyword>
<evidence type="ECO:0000256" key="1">
    <source>
        <dbReference type="ARBA" id="ARBA00004141"/>
    </source>
</evidence>
<feature type="transmembrane region" description="Helical" evidence="6">
    <location>
        <begin position="33"/>
        <end position="51"/>
    </location>
</feature>
<evidence type="ECO:0000256" key="6">
    <source>
        <dbReference type="SAM" id="Phobius"/>
    </source>
</evidence>
<feature type="transmembrane region" description="Helical" evidence="6">
    <location>
        <begin position="239"/>
        <end position="264"/>
    </location>
</feature>
<organism evidence="8 9">
    <name type="scientific">Ramazzottius varieornatus</name>
    <name type="common">Water bear</name>
    <name type="synonym">Tardigrade</name>
    <dbReference type="NCBI Taxonomy" id="947166"/>
    <lineage>
        <taxon>Eukaryota</taxon>
        <taxon>Metazoa</taxon>
        <taxon>Ecdysozoa</taxon>
        <taxon>Tardigrada</taxon>
        <taxon>Eutardigrada</taxon>
        <taxon>Parachela</taxon>
        <taxon>Hypsibioidea</taxon>
        <taxon>Ramazzottiidae</taxon>
        <taxon>Ramazzottius</taxon>
    </lineage>
</organism>
<evidence type="ECO:0000256" key="5">
    <source>
        <dbReference type="ARBA" id="ARBA00023136"/>
    </source>
</evidence>
<protein>
    <recommendedName>
        <fullName evidence="7">3-oxo-5-alpha-steroid 4-dehydrogenase C-terminal domain-containing protein</fullName>
    </recommendedName>
</protein>
<comment type="similarity">
    <text evidence="2">Belongs to the steroid 5-alpha reductase family.</text>
</comment>
<proteinExistence type="inferred from homology"/>
<keyword evidence="5 6" id="KW-0472">Membrane</keyword>
<evidence type="ECO:0000313" key="9">
    <source>
        <dbReference type="Proteomes" id="UP000186922"/>
    </source>
</evidence>
<name>A0A1D1W4V5_RAMVA</name>
<dbReference type="GO" id="GO:0016627">
    <property type="term" value="F:oxidoreductase activity, acting on the CH-CH group of donors"/>
    <property type="evidence" value="ECO:0007669"/>
    <property type="project" value="InterPro"/>
</dbReference>
<dbReference type="PANTHER" id="PTHR10556">
    <property type="entry name" value="3-OXO-5-ALPHA-STEROID 4-DEHYDROGENASE"/>
    <property type="match status" value="1"/>
</dbReference>
<evidence type="ECO:0000256" key="2">
    <source>
        <dbReference type="ARBA" id="ARBA00007742"/>
    </source>
</evidence>
<evidence type="ECO:0000259" key="7">
    <source>
        <dbReference type="Pfam" id="PF02544"/>
    </source>
</evidence>
<dbReference type="GO" id="GO:0006629">
    <property type="term" value="P:lipid metabolic process"/>
    <property type="evidence" value="ECO:0007669"/>
    <property type="project" value="InterPro"/>
</dbReference>
<accession>A0A1D1W4V5</accession>
<dbReference type="PROSITE" id="PS50244">
    <property type="entry name" value="S5A_REDUCTASE"/>
    <property type="match status" value="1"/>
</dbReference>
<dbReference type="GO" id="GO:0016020">
    <property type="term" value="C:membrane"/>
    <property type="evidence" value="ECO:0007669"/>
    <property type="project" value="UniProtKB-SubCell"/>
</dbReference>
<feature type="domain" description="3-oxo-5-alpha-steroid 4-dehydrogenase C-terminal" evidence="7">
    <location>
        <begin position="164"/>
        <end position="293"/>
    </location>
</feature>
<keyword evidence="9" id="KW-1185">Reference proteome</keyword>